<comment type="caution">
    <text evidence="2">The sequence shown here is derived from an EMBL/GenBank/DDBJ whole genome shotgun (WGS) entry which is preliminary data.</text>
</comment>
<dbReference type="Proteomes" id="UP000037843">
    <property type="component" value="Unassembled WGS sequence"/>
</dbReference>
<accession>A0A7V8RTX0</accession>
<feature type="compositionally biased region" description="Basic and acidic residues" evidence="1">
    <location>
        <begin position="56"/>
        <end position="66"/>
    </location>
</feature>
<evidence type="ECO:0000256" key="1">
    <source>
        <dbReference type="SAM" id="MobiDB-lite"/>
    </source>
</evidence>
<dbReference type="AlphaFoldDB" id="A0A7V8RTX0"/>
<name>A0A7V8RTX0_9MYCO</name>
<evidence type="ECO:0000313" key="3">
    <source>
        <dbReference type="Proteomes" id="UP000037843"/>
    </source>
</evidence>
<reference evidence="2 3" key="1">
    <citation type="submission" date="2015-09" db="EMBL/GenBank/DDBJ databases">
        <title>Genome Sequences of Mycobacterium immunogenum Isolates, Recuperated from a Chloraminated Drinking Water Distribution System Simulator Subjected to Episodes of Nitrification.</title>
        <authorList>
            <person name="Gomez-Alvarez V."/>
            <person name="Revetta R.P."/>
        </authorList>
    </citation>
    <scope>NUCLEOTIDE SEQUENCE [LARGE SCALE GENOMIC DNA]</scope>
    <source>
        <strain evidence="2 3">H008</strain>
    </source>
</reference>
<sequence>MSNKGRGVMETEGLGIVLFQAGYRDPADLDSELSQLEPVEDQSAVAARLLNRTEKVVSRPTARETDEQPEGAVTPPAVERDEDTGSTGVEGFSL</sequence>
<feature type="region of interest" description="Disordered" evidence="1">
    <location>
        <begin position="56"/>
        <end position="94"/>
    </location>
</feature>
<dbReference type="EMBL" id="LJFO01000040">
    <property type="protein sequence ID" value="KPG02269.1"/>
    <property type="molecule type" value="Genomic_DNA"/>
</dbReference>
<evidence type="ECO:0000313" key="2">
    <source>
        <dbReference type="EMBL" id="KPG02269.1"/>
    </source>
</evidence>
<proteinExistence type="predicted"/>
<organism evidence="2 3">
    <name type="scientific">Mycobacteroides immunogenum</name>
    <dbReference type="NCBI Taxonomy" id="83262"/>
    <lineage>
        <taxon>Bacteria</taxon>
        <taxon>Bacillati</taxon>
        <taxon>Actinomycetota</taxon>
        <taxon>Actinomycetes</taxon>
        <taxon>Mycobacteriales</taxon>
        <taxon>Mycobacteriaceae</taxon>
        <taxon>Mycobacteroides</taxon>
    </lineage>
</organism>
<gene>
    <name evidence="2" type="ORF">AN908_28240</name>
</gene>
<protein>
    <submittedName>
        <fullName evidence="2">Uncharacterized protein</fullName>
    </submittedName>
</protein>